<comment type="caution">
    <text evidence="1">The sequence shown here is derived from an EMBL/GenBank/DDBJ whole genome shotgun (WGS) entry which is preliminary data.</text>
</comment>
<protein>
    <submittedName>
        <fullName evidence="1">Uncharacterized protein</fullName>
    </submittedName>
</protein>
<proteinExistence type="predicted"/>
<name>A0A9P7K136_9AGAR</name>
<organism evidence="1 2">
    <name type="scientific">Sphagnurus paluster</name>
    <dbReference type="NCBI Taxonomy" id="117069"/>
    <lineage>
        <taxon>Eukaryota</taxon>
        <taxon>Fungi</taxon>
        <taxon>Dikarya</taxon>
        <taxon>Basidiomycota</taxon>
        <taxon>Agaricomycotina</taxon>
        <taxon>Agaricomycetes</taxon>
        <taxon>Agaricomycetidae</taxon>
        <taxon>Agaricales</taxon>
        <taxon>Tricholomatineae</taxon>
        <taxon>Lyophyllaceae</taxon>
        <taxon>Sphagnurus</taxon>
    </lineage>
</organism>
<feature type="non-terminal residue" evidence="1">
    <location>
        <position position="352"/>
    </location>
</feature>
<dbReference type="EMBL" id="JABCKI010007597">
    <property type="protein sequence ID" value="KAG5633521.1"/>
    <property type="molecule type" value="Genomic_DNA"/>
</dbReference>
<evidence type="ECO:0000313" key="1">
    <source>
        <dbReference type="EMBL" id="KAG5633521.1"/>
    </source>
</evidence>
<keyword evidence="2" id="KW-1185">Reference proteome</keyword>
<reference evidence="1" key="1">
    <citation type="submission" date="2021-02" db="EMBL/GenBank/DDBJ databases">
        <authorList>
            <person name="Nieuwenhuis M."/>
            <person name="Van De Peppel L.J.J."/>
        </authorList>
    </citation>
    <scope>NUCLEOTIDE SEQUENCE</scope>
    <source>
        <strain evidence="1">D49</strain>
    </source>
</reference>
<gene>
    <name evidence="1" type="ORF">H0H81_007124</name>
</gene>
<sequence>MVRALSAFLEFYYLVRRFELTEDTLAAIDTALDRFHVEREIFITSSVRKDFLLPRQHSLKHYRQLIQEFGAPNGLCSSITESKHFKAVKEPWRRSNRNEPLGQMLLINQRLDKLAATRVDFEAHGMLNISVTSQPLPTPGDVPHPVAQVDDADVEDNPGMTSLGDVQLAKSPARKYPKQLQLLAAFIHQPRLAEYIRRFLFDQFYPDSDIFGMDMDLVMCPVIDNYLCINVFHSAVSTFYAPSDLSGIGGMHRERICATPSWKKGPARFDCVFVETGTRDDDLLGFRGLHVVHVFLFFSFYFDDILYPCALVQWFTTFGDSPCEDTGLWMVQPDVKQGQRVTSVNHVDSILR</sequence>
<accession>A0A9P7K136</accession>
<dbReference type="AlphaFoldDB" id="A0A9P7K136"/>
<dbReference type="OrthoDB" id="3199698at2759"/>
<dbReference type="Proteomes" id="UP000717328">
    <property type="component" value="Unassembled WGS sequence"/>
</dbReference>
<evidence type="ECO:0000313" key="2">
    <source>
        <dbReference type="Proteomes" id="UP000717328"/>
    </source>
</evidence>
<reference evidence="1" key="2">
    <citation type="submission" date="2021-10" db="EMBL/GenBank/DDBJ databases">
        <title>Phylogenomics reveals ancestral predisposition of the termite-cultivated fungus Termitomyces towards a domesticated lifestyle.</title>
        <authorList>
            <person name="Auxier B."/>
            <person name="Grum-Grzhimaylo A."/>
            <person name="Cardenas M.E."/>
            <person name="Lodge J.D."/>
            <person name="Laessoe T."/>
            <person name="Pedersen O."/>
            <person name="Smith M.E."/>
            <person name="Kuyper T.W."/>
            <person name="Franco-Molano E.A."/>
            <person name="Baroni T.J."/>
            <person name="Aanen D.K."/>
        </authorList>
    </citation>
    <scope>NUCLEOTIDE SEQUENCE</scope>
    <source>
        <strain evidence="1">D49</strain>
    </source>
</reference>